<feature type="transmembrane region" description="Helical" evidence="1">
    <location>
        <begin position="143"/>
        <end position="163"/>
    </location>
</feature>
<feature type="transmembrane region" description="Helical" evidence="1">
    <location>
        <begin position="6"/>
        <end position="39"/>
    </location>
</feature>
<dbReference type="InterPro" id="IPR052712">
    <property type="entry name" value="Acid_resist_chaperone_HdeD"/>
</dbReference>
<keyword evidence="1" id="KW-0472">Membrane</keyword>
<evidence type="ECO:0000313" key="2">
    <source>
        <dbReference type="EMBL" id="PXF29120.1"/>
    </source>
</evidence>
<dbReference type="PANTHER" id="PTHR34989">
    <property type="entry name" value="PROTEIN HDED"/>
    <property type="match status" value="1"/>
</dbReference>
<accession>A0ABX5LU44</accession>
<dbReference type="EMBL" id="LAPT01000126">
    <property type="protein sequence ID" value="PXF29120.1"/>
    <property type="molecule type" value="Genomic_DNA"/>
</dbReference>
<proteinExistence type="predicted"/>
<protein>
    <recommendedName>
        <fullName evidence="4">Acid-resistance membrane protein</fullName>
    </recommendedName>
</protein>
<comment type="caution">
    <text evidence="2">The sequence shown here is derived from an EMBL/GenBank/DDBJ whole genome shotgun (WGS) entry which is preliminary data.</text>
</comment>
<dbReference type="Proteomes" id="UP000248090">
    <property type="component" value="Unassembled WGS sequence"/>
</dbReference>
<evidence type="ECO:0008006" key="4">
    <source>
        <dbReference type="Google" id="ProtNLM"/>
    </source>
</evidence>
<evidence type="ECO:0000313" key="3">
    <source>
        <dbReference type="Proteomes" id="UP000248090"/>
    </source>
</evidence>
<dbReference type="InterPro" id="IPR005325">
    <property type="entry name" value="DUF308_memb"/>
</dbReference>
<dbReference type="Pfam" id="PF03729">
    <property type="entry name" value="DUF308"/>
    <property type="match status" value="2"/>
</dbReference>
<keyword evidence="1" id="KW-0812">Transmembrane</keyword>
<name>A0ABX5LU44_9GAMM</name>
<sequence>MYGGGALLIAGIFSIFMPIMAALSTMWIFGWLLVICGLLEITYAFHLRFPCDKRLRHSAFLWLFVSANITLLGGVMILIFPSSGIAVLSLLIAGVLLLSGAGRLLVGLYWKPYNGWRWMIWDGLISLIIGGSMLLSWPDYSLAYVGILTGLAFISSGIWRITYRPKQHV</sequence>
<feature type="transmembrane region" description="Helical" evidence="1">
    <location>
        <begin position="118"/>
        <end position="137"/>
    </location>
</feature>
<feature type="transmembrane region" description="Helical" evidence="1">
    <location>
        <begin position="85"/>
        <end position="106"/>
    </location>
</feature>
<reference evidence="2 3" key="1">
    <citation type="submission" date="2015-03" db="EMBL/GenBank/DDBJ databases">
        <authorList>
            <person name="Krishnan R."/>
            <person name="Midha S."/>
            <person name="Patil P.B."/>
            <person name="Rameshkumar N."/>
        </authorList>
    </citation>
    <scope>NUCLEOTIDE SEQUENCE [LARGE SCALE GENOMIC DNA]</scope>
    <source>
        <strain evidence="2 3">L1E11</strain>
    </source>
</reference>
<dbReference type="PANTHER" id="PTHR34989:SF1">
    <property type="entry name" value="PROTEIN HDED"/>
    <property type="match status" value="1"/>
</dbReference>
<keyword evidence="1" id="KW-1133">Transmembrane helix</keyword>
<gene>
    <name evidence="2" type="ORF">WH50_22660</name>
</gene>
<keyword evidence="3" id="KW-1185">Reference proteome</keyword>
<feature type="transmembrane region" description="Helical" evidence="1">
    <location>
        <begin position="60"/>
        <end position="79"/>
    </location>
</feature>
<organism evidence="2 3">
    <name type="scientific">Pokkaliibacter plantistimulans</name>
    <dbReference type="NCBI Taxonomy" id="1635171"/>
    <lineage>
        <taxon>Bacteria</taxon>
        <taxon>Pseudomonadati</taxon>
        <taxon>Pseudomonadota</taxon>
        <taxon>Gammaproteobacteria</taxon>
        <taxon>Oceanospirillales</taxon>
        <taxon>Balneatrichaceae</taxon>
        <taxon>Pokkaliibacter</taxon>
    </lineage>
</organism>
<evidence type="ECO:0000256" key="1">
    <source>
        <dbReference type="SAM" id="Phobius"/>
    </source>
</evidence>